<dbReference type="InterPro" id="IPR008972">
    <property type="entry name" value="Cupredoxin"/>
</dbReference>
<dbReference type="SUPFAM" id="SSF49503">
    <property type="entry name" value="Cupredoxins"/>
    <property type="match status" value="1"/>
</dbReference>
<sequence>MDAPALFAAGAATGLLAGVTSCTAVQLALLAGAVRGERRPTRPVAAFLAARLAVHACLGAVLGMAGGAVQPGPRTRGVLLCLAAAALLLFALDLLGFRPVRRLLPRRLGGCRGAAVSDDVPLHGGEGRCHALTATSPSSTSCRPVAVRDAAPSDVASAPSGRRRGAVRPAALGAATVLLPCGLTLSAELLAVTSRSPVGGAAVMAGFAVGGAPVFGLVGAAAGRLRGRLAPVAAVALLAVAGWTLLAGLRLGGWLPADGGGGTAAADAAAVRRDASGTQIVTVWALDRGYRPAVLTARAGVHTVLVLRTRGTHGHTRVFTIPSRNVDLVLPVDGETRVDLGTPRPGRLRFVCASGHYPGSITFR</sequence>
<evidence type="ECO:0000259" key="2">
    <source>
        <dbReference type="Pfam" id="PF13386"/>
    </source>
</evidence>
<dbReference type="Pfam" id="PF13386">
    <property type="entry name" value="DsbD_2"/>
    <property type="match status" value="1"/>
</dbReference>
<dbReference type="Pfam" id="PF13473">
    <property type="entry name" value="Cupredoxin_1"/>
    <property type="match status" value="1"/>
</dbReference>
<dbReference type="AlphaFoldDB" id="A0A9W6PUQ7"/>
<evidence type="ECO:0000313" key="4">
    <source>
        <dbReference type="EMBL" id="GLW63429.1"/>
    </source>
</evidence>
<accession>A0A9W6PUQ7</accession>
<evidence type="ECO:0000256" key="1">
    <source>
        <dbReference type="SAM" id="Phobius"/>
    </source>
</evidence>
<protein>
    <recommendedName>
        <fullName evidence="6">Sulfite exporter TauE/SafE family protein</fullName>
    </recommendedName>
</protein>
<evidence type="ECO:0000313" key="5">
    <source>
        <dbReference type="Proteomes" id="UP001165124"/>
    </source>
</evidence>
<keyword evidence="1" id="KW-0812">Transmembrane</keyword>
<feature type="domain" description="EfeO-type cupredoxin-like" evidence="3">
    <location>
        <begin position="272"/>
        <end position="360"/>
    </location>
</feature>
<dbReference type="InterPro" id="IPR028096">
    <property type="entry name" value="EfeO_Cupredoxin"/>
</dbReference>
<name>A0A9W6PUQ7_9ACTN</name>
<feature type="transmembrane region" description="Helical" evidence="1">
    <location>
        <begin position="6"/>
        <end position="32"/>
    </location>
</feature>
<dbReference type="Gene3D" id="2.60.40.420">
    <property type="entry name" value="Cupredoxins - blue copper proteins"/>
    <property type="match status" value="1"/>
</dbReference>
<reference evidence="4" key="1">
    <citation type="submission" date="2023-02" db="EMBL/GenBank/DDBJ databases">
        <title>Actinomadura rubrobrunea NBRC 14622.</title>
        <authorList>
            <person name="Ichikawa N."/>
            <person name="Sato H."/>
            <person name="Tonouchi N."/>
        </authorList>
    </citation>
    <scope>NUCLEOTIDE SEQUENCE</scope>
    <source>
        <strain evidence="4">NBRC 14622</strain>
    </source>
</reference>
<feature type="transmembrane region" description="Helical" evidence="1">
    <location>
        <begin position="77"/>
        <end position="97"/>
    </location>
</feature>
<gene>
    <name evidence="4" type="ORF">Arub01_16730</name>
</gene>
<feature type="transmembrane region" description="Helical" evidence="1">
    <location>
        <begin position="198"/>
        <end position="222"/>
    </location>
</feature>
<feature type="domain" description="Urease accessory protein UreH-like transmembrane" evidence="2">
    <location>
        <begin position="164"/>
        <end position="233"/>
    </location>
</feature>
<feature type="transmembrane region" description="Helical" evidence="1">
    <location>
        <begin position="170"/>
        <end position="192"/>
    </location>
</feature>
<dbReference type="InterPro" id="IPR039447">
    <property type="entry name" value="UreH-like_TM_dom"/>
</dbReference>
<comment type="caution">
    <text evidence="4">The sequence shown here is derived from an EMBL/GenBank/DDBJ whole genome shotgun (WGS) entry which is preliminary data.</text>
</comment>
<keyword evidence="1" id="KW-0472">Membrane</keyword>
<dbReference type="RefSeq" id="WP_067910970.1">
    <property type="nucleotide sequence ID" value="NZ_BSRZ01000002.1"/>
</dbReference>
<evidence type="ECO:0000259" key="3">
    <source>
        <dbReference type="Pfam" id="PF13473"/>
    </source>
</evidence>
<dbReference type="Proteomes" id="UP001165124">
    <property type="component" value="Unassembled WGS sequence"/>
</dbReference>
<keyword evidence="5" id="KW-1185">Reference proteome</keyword>
<evidence type="ECO:0008006" key="6">
    <source>
        <dbReference type="Google" id="ProtNLM"/>
    </source>
</evidence>
<feature type="transmembrane region" description="Helical" evidence="1">
    <location>
        <begin position="229"/>
        <end position="249"/>
    </location>
</feature>
<organism evidence="4 5">
    <name type="scientific">Actinomadura rubrobrunea</name>
    <dbReference type="NCBI Taxonomy" id="115335"/>
    <lineage>
        <taxon>Bacteria</taxon>
        <taxon>Bacillati</taxon>
        <taxon>Actinomycetota</taxon>
        <taxon>Actinomycetes</taxon>
        <taxon>Streptosporangiales</taxon>
        <taxon>Thermomonosporaceae</taxon>
        <taxon>Actinomadura</taxon>
    </lineage>
</organism>
<dbReference type="EMBL" id="BSRZ01000002">
    <property type="protein sequence ID" value="GLW63429.1"/>
    <property type="molecule type" value="Genomic_DNA"/>
</dbReference>
<proteinExistence type="predicted"/>
<keyword evidence="1" id="KW-1133">Transmembrane helix</keyword>
<feature type="transmembrane region" description="Helical" evidence="1">
    <location>
        <begin position="44"/>
        <end position="65"/>
    </location>
</feature>